<evidence type="ECO:0000313" key="3">
    <source>
        <dbReference type="Proteomes" id="UP000626092"/>
    </source>
</evidence>
<proteinExistence type="predicted"/>
<sequence length="76" mass="8219">MAALNEEEVVEEEDNLDRELNAHVFDQLGAGADLTEEVTNPSQKEASGGHAEDSTVVEDTSAQSFLPAIQYLIAEE</sequence>
<accession>A0A834LBK9</accession>
<comment type="caution">
    <text evidence="2">The sequence shown here is derived from an EMBL/GenBank/DDBJ whole genome shotgun (WGS) entry which is preliminary data.</text>
</comment>
<evidence type="ECO:0000313" key="2">
    <source>
        <dbReference type="EMBL" id="KAF7127613.1"/>
    </source>
</evidence>
<organism evidence="2 3">
    <name type="scientific">Rhododendron simsii</name>
    <name type="common">Sims's rhododendron</name>
    <dbReference type="NCBI Taxonomy" id="118357"/>
    <lineage>
        <taxon>Eukaryota</taxon>
        <taxon>Viridiplantae</taxon>
        <taxon>Streptophyta</taxon>
        <taxon>Embryophyta</taxon>
        <taxon>Tracheophyta</taxon>
        <taxon>Spermatophyta</taxon>
        <taxon>Magnoliopsida</taxon>
        <taxon>eudicotyledons</taxon>
        <taxon>Gunneridae</taxon>
        <taxon>Pentapetalae</taxon>
        <taxon>asterids</taxon>
        <taxon>Ericales</taxon>
        <taxon>Ericaceae</taxon>
        <taxon>Ericoideae</taxon>
        <taxon>Rhodoreae</taxon>
        <taxon>Rhododendron</taxon>
    </lineage>
</organism>
<dbReference type="EMBL" id="WJXA01000011">
    <property type="protein sequence ID" value="KAF7127613.1"/>
    <property type="molecule type" value="Genomic_DNA"/>
</dbReference>
<feature type="region of interest" description="Disordered" evidence="1">
    <location>
        <begin position="29"/>
        <end position="59"/>
    </location>
</feature>
<dbReference type="AlphaFoldDB" id="A0A834LBK9"/>
<gene>
    <name evidence="2" type="ORF">RHSIM_Rhsim11G0011300</name>
</gene>
<keyword evidence="3" id="KW-1185">Reference proteome</keyword>
<reference evidence="2" key="1">
    <citation type="submission" date="2019-11" db="EMBL/GenBank/DDBJ databases">
        <authorList>
            <person name="Liu Y."/>
            <person name="Hou J."/>
            <person name="Li T.-Q."/>
            <person name="Guan C.-H."/>
            <person name="Wu X."/>
            <person name="Wu H.-Z."/>
            <person name="Ling F."/>
            <person name="Zhang R."/>
            <person name="Shi X.-G."/>
            <person name="Ren J.-P."/>
            <person name="Chen E.-F."/>
            <person name="Sun J.-M."/>
        </authorList>
    </citation>
    <scope>NUCLEOTIDE SEQUENCE</scope>
    <source>
        <strain evidence="2">Adult_tree_wgs_1</strain>
        <tissue evidence="2">Leaves</tissue>
    </source>
</reference>
<name>A0A834LBK9_RHOSS</name>
<dbReference type="Proteomes" id="UP000626092">
    <property type="component" value="Unassembled WGS sequence"/>
</dbReference>
<protein>
    <submittedName>
        <fullName evidence="2">Uncharacterized protein</fullName>
    </submittedName>
</protein>
<evidence type="ECO:0000256" key="1">
    <source>
        <dbReference type="SAM" id="MobiDB-lite"/>
    </source>
</evidence>